<dbReference type="PANTHER" id="PTHR42792:SF1">
    <property type="entry name" value="FLAGELLAR HOOK-ASSOCIATED PROTEIN 3"/>
    <property type="match status" value="1"/>
</dbReference>
<keyword evidence="4" id="KW-0964">Secreted</keyword>
<dbReference type="OrthoDB" id="9768249at2"/>
<evidence type="ECO:0000256" key="4">
    <source>
        <dbReference type="ARBA" id="ARBA00022525"/>
    </source>
</evidence>
<comment type="similarity">
    <text evidence="3">Belongs to the bacterial flagellin family.</text>
</comment>
<comment type="subcellular location">
    <subcellularLocation>
        <location evidence="1">Bacterial flagellum</location>
    </subcellularLocation>
    <subcellularLocation>
        <location evidence="2">Secreted</location>
    </subcellularLocation>
</comment>
<evidence type="ECO:0000256" key="2">
    <source>
        <dbReference type="ARBA" id="ARBA00004613"/>
    </source>
</evidence>
<dbReference type="InterPro" id="IPR001492">
    <property type="entry name" value="Flagellin"/>
</dbReference>
<dbReference type="GO" id="GO:0005576">
    <property type="term" value="C:extracellular region"/>
    <property type="evidence" value="ECO:0007669"/>
    <property type="project" value="UniProtKB-SubCell"/>
</dbReference>
<dbReference type="GO" id="GO:0009424">
    <property type="term" value="C:bacterial-type flagellum hook"/>
    <property type="evidence" value="ECO:0007669"/>
    <property type="project" value="InterPro"/>
</dbReference>
<dbReference type="PANTHER" id="PTHR42792">
    <property type="entry name" value="FLAGELLIN"/>
    <property type="match status" value="1"/>
</dbReference>
<dbReference type="GO" id="GO:0005198">
    <property type="term" value="F:structural molecule activity"/>
    <property type="evidence" value="ECO:0007669"/>
    <property type="project" value="InterPro"/>
</dbReference>
<evidence type="ECO:0000313" key="7">
    <source>
        <dbReference type="EMBL" id="BAC24193.1"/>
    </source>
</evidence>
<dbReference type="InterPro" id="IPR013384">
    <property type="entry name" value="Flagell_FlgL"/>
</dbReference>
<dbReference type="HOGENOM" id="CLU_024437_3_0_6"/>
<evidence type="ECO:0000256" key="5">
    <source>
        <dbReference type="ARBA" id="ARBA00023143"/>
    </source>
</evidence>
<dbReference type="SUPFAM" id="SSF64518">
    <property type="entry name" value="Phase 1 flagellin"/>
    <property type="match status" value="1"/>
</dbReference>
<dbReference type="Gene3D" id="1.20.1330.10">
    <property type="entry name" value="f41 fragment of flagellin, N-terminal domain"/>
    <property type="match status" value="1"/>
</dbReference>
<proteinExistence type="inferred from homology"/>
<evidence type="ECO:0000256" key="1">
    <source>
        <dbReference type="ARBA" id="ARBA00004365"/>
    </source>
</evidence>
<reference evidence="7 8" key="1">
    <citation type="journal article" date="2002" name="Nat. Genet.">
        <title>Genome sequence of the endocellular obligate symbiont of tsetse flies, Wigglesworthia glossinidia.</title>
        <authorList>
            <person name="Akman L."/>
            <person name="Yamashita A."/>
            <person name="Watanabe H."/>
            <person name="Oshima K."/>
            <person name="Shiba T."/>
            <person name="Hattori M."/>
            <person name="Aksoy S."/>
        </authorList>
    </citation>
    <scope>NUCLEOTIDE SEQUENCE [LARGE SCALE GENOMIC DNA]</scope>
</reference>
<gene>
    <name evidence="7" type="primary">flgL</name>
</gene>
<keyword evidence="8" id="KW-1185">Reference proteome</keyword>
<dbReference type="NCBIfam" id="TIGR02550">
    <property type="entry name" value="flagell_flgL"/>
    <property type="match status" value="1"/>
</dbReference>
<dbReference type="KEGG" id="wbr:flgL"/>
<protein>
    <submittedName>
        <fullName evidence="7">FlgL protein</fullName>
    </submittedName>
</protein>
<accession>Q8D3F4</accession>
<dbReference type="eggNOG" id="COG1344">
    <property type="taxonomic scope" value="Bacteria"/>
</dbReference>
<dbReference type="STRING" id="36870.gene:10368525"/>
<dbReference type="Pfam" id="PF00669">
    <property type="entry name" value="Flagellin_N"/>
    <property type="match status" value="1"/>
</dbReference>
<organism evidence="7 8">
    <name type="scientific">Wigglesworthia glossinidia brevipalpis</name>
    <dbReference type="NCBI Taxonomy" id="36870"/>
    <lineage>
        <taxon>Bacteria</taxon>
        <taxon>Pseudomonadati</taxon>
        <taxon>Pseudomonadota</taxon>
        <taxon>Gammaproteobacteria</taxon>
        <taxon>Enterobacterales</taxon>
        <taxon>Erwiniaceae</taxon>
        <taxon>Wigglesworthia</taxon>
    </lineage>
</organism>
<evidence type="ECO:0000313" key="8">
    <source>
        <dbReference type="Proteomes" id="UP000000562"/>
    </source>
</evidence>
<dbReference type="GO" id="GO:0071973">
    <property type="term" value="P:bacterial-type flagellum-dependent cell motility"/>
    <property type="evidence" value="ECO:0007669"/>
    <property type="project" value="InterPro"/>
</dbReference>
<evidence type="ECO:0000259" key="6">
    <source>
        <dbReference type="Pfam" id="PF00669"/>
    </source>
</evidence>
<keyword evidence="5" id="KW-0975">Bacterial flagellum</keyword>
<feature type="domain" description="Flagellin N-terminal" evidence="6">
    <location>
        <begin position="4"/>
        <end position="136"/>
    </location>
</feature>
<dbReference type="AlphaFoldDB" id="Q8D3F4"/>
<dbReference type="Proteomes" id="UP000000562">
    <property type="component" value="Chromosome"/>
</dbReference>
<dbReference type="EMBL" id="BA000021">
    <property type="protein sequence ID" value="BAC24193.1"/>
    <property type="molecule type" value="Genomic_DNA"/>
</dbReference>
<evidence type="ECO:0000256" key="3">
    <source>
        <dbReference type="ARBA" id="ARBA00005709"/>
    </source>
</evidence>
<sequence length="313" mass="36150">MNLSTRLLYNNYISNILYNTSQFHELTSRLSSGKRIMKSSDNPQCLSSSIINQKNISKLNRFNQTRNYIKNFLSKECNVLQNISNSLSIIGVKVISIQQSLGDPSVLISELKSLRNELIMLANSTDLNNNYIFSGNHVDKTPFSEKENNEYQGSIYKNKLLISENWSIELGHIGKEIFIKNEEENLFQRLDSLIKELTQYSLKKRENKNELELNSSFPNKLINETKILIKKTEDKVFLAQSESGNCLNKLERLEESEKNSVEHINEITQNMLGQNHSELIKIASEIQMYKTVVSSSIEVFQIMKNMSLFNYLR</sequence>
<name>Q8D3F4_WIGBR</name>
<dbReference type="InterPro" id="IPR001029">
    <property type="entry name" value="Flagellin_N"/>
</dbReference>